<evidence type="ECO:0000256" key="1">
    <source>
        <dbReference type="SAM" id="SignalP"/>
    </source>
</evidence>
<name>A0A090VIZ7_9FLAO</name>
<evidence type="ECO:0000313" key="3">
    <source>
        <dbReference type="Proteomes" id="UP000029644"/>
    </source>
</evidence>
<dbReference type="EMBL" id="BBNQ01000011">
    <property type="protein sequence ID" value="GAL63329.1"/>
    <property type="molecule type" value="Genomic_DNA"/>
</dbReference>
<dbReference type="InterPro" id="IPR011990">
    <property type="entry name" value="TPR-like_helical_dom_sf"/>
</dbReference>
<reference evidence="2 3" key="1">
    <citation type="journal article" date="2014" name="Genome Announc.">
        <title>Draft Genome Sequences of Marine Flavobacterium Algibacter lectus Strains SS8 and NR4.</title>
        <authorList>
            <person name="Takatani N."/>
            <person name="Nakanishi M."/>
            <person name="Meirelles P."/>
            <person name="Mino S."/>
            <person name="Suda W."/>
            <person name="Oshima K."/>
            <person name="Hattori M."/>
            <person name="Ohkuma M."/>
            <person name="Hosokawa M."/>
            <person name="Miyashita K."/>
            <person name="Thompson F.L."/>
            <person name="Niwa A."/>
            <person name="Sawabe T."/>
            <person name="Sawabe T."/>
        </authorList>
    </citation>
    <scope>NUCLEOTIDE SEQUENCE [LARGE SCALE GENOMIC DNA]</scope>
    <source>
        <strain evidence="2 3">JCM 19300</strain>
    </source>
</reference>
<organism evidence="2 3">
    <name type="scientific">Algibacter lectus</name>
    <dbReference type="NCBI Taxonomy" id="221126"/>
    <lineage>
        <taxon>Bacteria</taxon>
        <taxon>Pseudomonadati</taxon>
        <taxon>Bacteroidota</taxon>
        <taxon>Flavobacteriia</taxon>
        <taxon>Flavobacteriales</taxon>
        <taxon>Flavobacteriaceae</taxon>
        <taxon>Algibacter</taxon>
    </lineage>
</organism>
<dbReference type="Proteomes" id="UP000029644">
    <property type="component" value="Unassembled WGS sequence"/>
</dbReference>
<comment type="caution">
    <text evidence="2">The sequence shown here is derived from an EMBL/GenBank/DDBJ whole genome shotgun (WGS) entry which is preliminary data.</text>
</comment>
<dbReference type="RefSeq" id="WP_042505160.1">
    <property type="nucleotide sequence ID" value="NZ_BBNQ01000011.1"/>
</dbReference>
<dbReference type="OrthoDB" id="725917at2"/>
<accession>A0A090VIZ7</accession>
<dbReference type="SUPFAM" id="SSF48452">
    <property type="entry name" value="TPR-like"/>
    <property type="match status" value="1"/>
</dbReference>
<evidence type="ECO:0000313" key="2">
    <source>
        <dbReference type="EMBL" id="GAL63329.1"/>
    </source>
</evidence>
<dbReference type="PROSITE" id="PS51257">
    <property type="entry name" value="PROKAR_LIPOPROTEIN"/>
    <property type="match status" value="1"/>
</dbReference>
<dbReference type="InterPro" id="IPR041662">
    <property type="entry name" value="SusD-like_2"/>
</dbReference>
<dbReference type="Pfam" id="PF12771">
    <property type="entry name" value="SusD-like_2"/>
    <property type="match status" value="1"/>
</dbReference>
<keyword evidence="1" id="KW-0732">Signal</keyword>
<gene>
    <name evidence="2" type="ORF">JCM19300_1675</name>
</gene>
<evidence type="ECO:0008006" key="4">
    <source>
        <dbReference type="Google" id="ProtNLM"/>
    </source>
</evidence>
<proteinExistence type="predicted"/>
<feature type="signal peptide" evidence="1">
    <location>
        <begin position="1"/>
        <end position="23"/>
    </location>
</feature>
<dbReference type="Gene3D" id="1.25.40.390">
    <property type="match status" value="1"/>
</dbReference>
<feature type="chain" id="PRO_5001867080" description="SusD outer membrane protein" evidence="1">
    <location>
        <begin position="24"/>
        <end position="480"/>
    </location>
</feature>
<protein>
    <recommendedName>
        <fullName evidence="4">SusD outer membrane protein</fullName>
    </recommendedName>
</protein>
<sequence>MKNTLYILSFLSLLITVSCTNDFQNINTNPNAPVSVQPSLLLRQVIYNYGEEMSYEGFVAGDLLSQHRTALGFNLFDRHALKSPQLGGNPWSIFYTNLRNNEIILNQSRTVDAFKVYEGPALILKAYMAAGLTDLFGDAPYFEAFNGTTITVTPSYDNQEDIYLSEGGILDNLDKGIAAIENYTDVISLEGDILFHGDLQGWVRFANSLKIKHLIRISNKKDVSAELQAIYDADNYIKENSENAIFNFTNSDPNSFRLAQLRIGDFTNFVLSETMEDILIDLNDTRISTLFQPFSNSNSSEFNGLLNGIDATSTSPKLADYSLAGTAFRDDTSTLDANFITAWEVKFALAEAAEKNLITADAEQLYNHGVALAFEYWNTALPVNYLTEQAAYYNTEKTPLEQIITQKWIANIINGYEGWIEYNRTGFPELKTISASLNNNLIPVRMPYPAEEETLNAEHYAKAAINTDNNSINIPVWWNE</sequence>
<dbReference type="AlphaFoldDB" id="A0A090VIZ7"/>